<keyword evidence="3" id="KW-1185">Reference proteome</keyword>
<name>A0A165LGD1_9APHY</name>
<gene>
    <name evidence="2" type="ORF">DAEQUDRAFT_815006</name>
</gene>
<dbReference type="Proteomes" id="UP000076727">
    <property type="component" value="Unassembled WGS sequence"/>
</dbReference>
<evidence type="ECO:0000256" key="1">
    <source>
        <dbReference type="SAM" id="MobiDB-lite"/>
    </source>
</evidence>
<accession>A0A165LGD1</accession>
<feature type="compositionally biased region" description="Acidic residues" evidence="1">
    <location>
        <begin position="125"/>
        <end position="150"/>
    </location>
</feature>
<sequence length="214" mass="24295">MTWIYGWPLYDQDAVEIARRNGLVKDPSAGRSRLVEAAQLWVQSKARFPRMLCCWVGDTTELVYAAYVDYRDREHPPRKVIREGLMSKKEAYRLARYMPLKDGGWYRHCDGSWCPWLGERWPKDEDGDDSDDEESGESSDEGSDEEDDQGSDCGESNSSSEDGSNEDTDSDNVTVIDGYCQRFQASAEEHTDLVADMLLAKDFDEYCSMVAAPP</sequence>
<proteinExistence type="predicted"/>
<feature type="region of interest" description="Disordered" evidence="1">
    <location>
        <begin position="122"/>
        <end position="173"/>
    </location>
</feature>
<reference evidence="2 3" key="1">
    <citation type="journal article" date="2016" name="Mol. Biol. Evol.">
        <title>Comparative Genomics of Early-Diverging Mushroom-Forming Fungi Provides Insights into the Origins of Lignocellulose Decay Capabilities.</title>
        <authorList>
            <person name="Nagy L.G."/>
            <person name="Riley R."/>
            <person name="Tritt A."/>
            <person name="Adam C."/>
            <person name="Daum C."/>
            <person name="Floudas D."/>
            <person name="Sun H."/>
            <person name="Yadav J.S."/>
            <person name="Pangilinan J."/>
            <person name="Larsson K.H."/>
            <person name="Matsuura K."/>
            <person name="Barry K."/>
            <person name="Labutti K."/>
            <person name="Kuo R."/>
            <person name="Ohm R.A."/>
            <person name="Bhattacharya S.S."/>
            <person name="Shirouzu T."/>
            <person name="Yoshinaga Y."/>
            <person name="Martin F.M."/>
            <person name="Grigoriev I.V."/>
            <person name="Hibbett D.S."/>
        </authorList>
    </citation>
    <scope>NUCLEOTIDE SEQUENCE [LARGE SCALE GENOMIC DNA]</scope>
    <source>
        <strain evidence="2 3">L-15889</strain>
    </source>
</reference>
<dbReference type="STRING" id="1314783.A0A165LGD1"/>
<evidence type="ECO:0000313" key="2">
    <source>
        <dbReference type="EMBL" id="KZT64381.1"/>
    </source>
</evidence>
<protein>
    <submittedName>
        <fullName evidence="2">Uncharacterized protein</fullName>
    </submittedName>
</protein>
<feature type="compositionally biased region" description="Low complexity" evidence="1">
    <location>
        <begin position="151"/>
        <end position="162"/>
    </location>
</feature>
<evidence type="ECO:0000313" key="3">
    <source>
        <dbReference type="Proteomes" id="UP000076727"/>
    </source>
</evidence>
<dbReference type="EMBL" id="KV429130">
    <property type="protein sequence ID" value="KZT64381.1"/>
    <property type="molecule type" value="Genomic_DNA"/>
</dbReference>
<organism evidence="2 3">
    <name type="scientific">Daedalea quercina L-15889</name>
    <dbReference type="NCBI Taxonomy" id="1314783"/>
    <lineage>
        <taxon>Eukaryota</taxon>
        <taxon>Fungi</taxon>
        <taxon>Dikarya</taxon>
        <taxon>Basidiomycota</taxon>
        <taxon>Agaricomycotina</taxon>
        <taxon>Agaricomycetes</taxon>
        <taxon>Polyporales</taxon>
        <taxon>Fomitopsis</taxon>
    </lineage>
</organism>
<dbReference type="AlphaFoldDB" id="A0A165LGD1"/>